<feature type="region of interest" description="Disordered" evidence="4">
    <location>
        <begin position="246"/>
        <end position="266"/>
    </location>
</feature>
<reference evidence="6 7" key="1">
    <citation type="submission" date="2021-06" db="EMBL/GenBank/DDBJ databases">
        <authorList>
            <person name="Kallberg Y."/>
            <person name="Tangrot J."/>
            <person name="Rosling A."/>
        </authorList>
    </citation>
    <scope>NUCLEOTIDE SEQUENCE [LARGE SCALE GENOMIC DNA]</scope>
    <source>
        <strain evidence="6 7">120-4 pot B 10/14</strain>
    </source>
</reference>
<dbReference type="InterPro" id="IPR036910">
    <property type="entry name" value="HMG_box_dom_sf"/>
</dbReference>
<dbReference type="CDD" id="cd01389">
    <property type="entry name" value="HMG-box_ROX1-like"/>
    <property type="match status" value="1"/>
</dbReference>
<feature type="DNA-binding region" description="HMG box" evidence="3">
    <location>
        <begin position="176"/>
        <end position="244"/>
    </location>
</feature>
<feature type="compositionally biased region" description="Low complexity" evidence="4">
    <location>
        <begin position="20"/>
        <end position="44"/>
    </location>
</feature>
<dbReference type="InterPro" id="IPR050140">
    <property type="entry name" value="SRY-related_HMG-box_TF-like"/>
</dbReference>
<gene>
    <name evidence="6" type="ORF">GMARGA_LOCUS631</name>
</gene>
<keyword evidence="7" id="KW-1185">Reference proteome</keyword>
<protein>
    <submittedName>
        <fullName evidence="6">42940_t:CDS:1</fullName>
    </submittedName>
</protein>
<accession>A0ABM8VX23</accession>
<feature type="compositionally biased region" description="Low complexity" evidence="4">
    <location>
        <begin position="257"/>
        <end position="266"/>
    </location>
</feature>
<evidence type="ECO:0000256" key="1">
    <source>
        <dbReference type="ARBA" id="ARBA00023125"/>
    </source>
</evidence>
<name>A0ABM8VX23_GIGMA</name>
<evidence type="ECO:0000256" key="3">
    <source>
        <dbReference type="PROSITE-ProRule" id="PRU00267"/>
    </source>
</evidence>
<dbReference type="Proteomes" id="UP000789901">
    <property type="component" value="Unassembled WGS sequence"/>
</dbReference>
<proteinExistence type="predicted"/>
<dbReference type="InterPro" id="IPR009071">
    <property type="entry name" value="HMG_box_dom"/>
</dbReference>
<dbReference type="PANTHER" id="PTHR10270">
    <property type="entry name" value="SOX TRANSCRIPTION FACTOR"/>
    <property type="match status" value="1"/>
</dbReference>
<feature type="compositionally biased region" description="Polar residues" evidence="4">
    <location>
        <begin position="8"/>
        <end position="19"/>
    </location>
</feature>
<evidence type="ECO:0000313" key="7">
    <source>
        <dbReference type="Proteomes" id="UP000789901"/>
    </source>
</evidence>
<evidence type="ECO:0000256" key="2">
    <source>
        <dbReference type="ARBA" id="ARBA00023163"/>
    </source>
</evidence>
<evidence type="ECO:0000259" key="5">
    <source>
        <dbReference type="PROSITE" id="PS50118"/>
    </source>
</evidence>
<dbReference type="Pfam" id="PF00505">
    <property type="entry name" value="HMG_box"/>
    <property type="match status" value="1"/>
</dbReference>
<keyword evidence="2" id="KW-0804">Transcription</keyword>
<keyword evidence="1 3" id="KW-0238">DNA-binding</keyword>
<comment type="caution">
    <text evidence="6">The sequence shown here is derived from an EMBL/GenBank/DDBJ whole genome shotgun (WGS) entry which is preliminary data.</text>
</comment>
<sequence>MNSDKKSSNLPYSTAQRMPSSRTLTAATTISSTKSSETVSKSSSTLRVINQDELRSLYEQRKGSQYFIPDGYEPILIPRDLQLQPVATLLQNNKGLQQQCSLQKKQQLKIQQANQNSATPGAVVVNKTLTQLVSPKNCNMNSISFDVRFPHLVLARATTPTPQGGAVTKATKPKKPPRPPNAFILYRRSKQQAIVAANEGISNNEVSKQVGEMWHKEPLEEKMKFQRQADVAKLEHMRKYPEYKYCPRRPHEKRPTNNINKNENDNLNVSNPLTTNDDSNNNLLFQHQLNQLIDQNTPTNTINTVDTEFEYYEDESRRNLILSAQDMNEIDYEEFNYDQISV</sequence>
<evidence type="ECO:0000256" key="4">
    <source>
        <dbReference type="SAM" id="MobiDB-lite"/>
    </source>
</evidence>
<dbReference type="PROSITE" id="PS50118">
    <property type="entry name" value="HMG_BOX_2"/>
    <property type="match status" value="1"/>
</dbReference>
<feature type="domain" description="HMG box" evidence="5">
    <location>
        <begin position="176"/>
        <end position="244"/>
    </location>
</feature>
<dbReference type="Gene3D" id="1.10.30.10">
    <property type="entry name" value="High mobility group box domain"/>
    <property type="match status" value="1"/>
</dbReference>
<feature type="region of interest" description="Disordered" evidence="4">
    <location>
        <begin position="1"/>
        <end position="44"/>
    </location>
</feature>
<dbReference type="PANTHER" id="PTHR10270:SF161">
    <property type="entry name" value="SEX-DETERMINING REGION Y PROTEIN"/>
    <property type="match status" value="1"/>
</dbReference>
<dbReference type="EMBL" id="CAJVQB010000110">
    <property type="protein sequence ID" value="CAG8467888.1"/>
    <property type="molecule type" value="Genomic_DNA"/>
</dbReference>
<feature type="region of interest" description="Disordered" evidence="4">
    <location>
        <begin position="160"/>
        <end position="179"/>
    </location>
</feature>
<organism evidence="6 7">
    <name type="scientific">Gigaspora margarita</name>
    <dbReference type="NCBI Taxonomy" id="4874"/>
    <lineage>
        <taxon>Eukaryota</taxon>
        <taxon>Fungi</taxon>
        <taxon>Fungi incertae sedis</taxon>
        <taxon>Mucoromycota</taxon>
        <taxon>Glomeromycotina</taxon>
        <taxon>Glomeromycetes</taxon>
        <taxon>Diversisporales</taxon>
        <taxon>Gigasporaceae</taxon>
        <taxon>Gigaspora</taxon>
    </lineage>
</organism>
<keyword evidence="3" id="KW-0539">Nucleus</keyword>
<dbReference type="SUPFAM" id="SSF47095">
    <property type="entry name" value="HMG-box"/>
    <property type="match status" value="1"/>
</dbReference>
<evidence type="ECO:0000313" key="6">
    <source>
        <dbReference type="EMBL" id="CAG8467888.1"/>
    </source>
</evidence>
<dbReference type="SMART" id="SM00398">
    <property type="entry name" value="HMG"/>
    <property type="match status" value="1"/>
</dbReference>